<dbReference type="AlphaFoldDB" id="A0A069E1A5"/>
<feature type="chain" id="PRO_5001663357" evidence="1">
    <location>
        <begin position="24"/>
        <end position="228"/>
    </location>
</feature>
<evidence type="ECO:0000256" key="1">
    <source>
        <dbReference type="SAM" id="SignalP"/>
    </source>
</evidence>
<dbReference type="Proteomes" id="UP000027446">
    <property type="component" value="Unassembled WGS sequence"/>
</dbReference>
<name>A0A069E1A5_9PROT</name>
<proteinExistence type="predicted"/>
<reference evidence="2 3" key="1">
    <citation type="journal article" date="2014" name="Antonie Van Leeuwenhoek">
        <title>Hyphomonas beringensis sp. nov. and Hyphomonas chukchiensis sp. nov., isolated from surface seawater of the Bering Sea and Chukchi Sea.</title>
        <authorList>
            <person name="Li C."/>
            <person name="Lai Q."/>
            <person name="Li G."/>
            <person name="Dong C."/>
            <person name="Wang J."/>
            <person name="Liao Y."/>
            <person name="Shao Z."/>
        </authorList>
    </citation>
    <scope>NUCLEOTIDE SEQUENCE [LARGE SCALE GENOMIC DNA]</scope>
    <source>
        <strain evidence="2 3">MHS-3</strain>
    </source>
</reference>
<sequence>MICIRRFFAVVFLALLAAGSAQAQHWASYKHENSPAGALYQDFVGRPYQGVDEERAALRDFADRYMALSGPNGDACFYGCGAGRAGIGPNITHPEFRLYLAYTAIAEAEVSRNLPGDAVYALSAAAQLVAVWKAEYEAAVFEAMSLGETRSEADQSVLSFLSGRGWVYFSGCVGRDAPFDELAGHIDEIALTALQSPSISKADSNRLNALRATLPELGRGVWADETQP</sequence>
<protein>
    <submittedName>
        <fullName evidence="2">Uncharacterized protein</fullName>
    </submittedName>
</protein>
<keyword evidence="3" id="KW-1185">Reference proteome</keyword>
<gene>
    <name evidence="2" type="ORF">HAD_16142</name>
</gene>
<evidence type="ECO:0000313" key="2">
    <source>
        <dbReference type="EMBL" id="KCZ83234.1"/>
    </source>
</evidence>
<comment type="caution">
    <text evidence="2">The sequence shown here is derived from an EMBL/GenBank/DDBJ whole genome shotgun (WGS) entry which is preliminary data.</text>
</comment>
<feature type="signal peptide" evidence="1">
    <location>
        <begin position="1"/>
        <end position="23"/>
    </location>
</feature>
<accession>A0A069E1A5</accession>
<keyword evidence="1" id="KW-0732">Signal</keyword>
<dbReference type="PATRIC" id="fig|1280949.3.peg.3278"/>
<organism evidence="2 3">
    <name type="scientific">Hyphomonas adhaerens MHS-3</name>
    <dbReference type="NCBI Taxonomy" id="1280949"/>
    <lineage>
        <taxon>Bacteria</taxon>
        <taxon>Pseudomonadati</taxon>
        <taxon>Pseudomonadota</taxon>
        <taxon>Alphaproteobacteria</taxon>
        <taxon>Hyphomonadales</taxon>
        <taxon>Hyphomonadaceae</taxon>
        <taxon>Hyphomonas</taxon>
    </lineage>
</organism>
<evidence type="ECO:0000313" key="3">
    <source>
        <dbReference type="Proteomes" id="UP000027446"/>
    </source>
</evidence>
<dbReference type="STRING" id="1280949.HAD_16142"/>
<dbReference type="EMBL" id="ARYH01000003">
    <property type="protein sequence ID" value="KCZ83234.1"/>
    <property type="molecule type" value="Genomic_DNA"/>
</dbReference>